<dbReference type="EMBL" id="JAUOTP010000007">
    <property type="protein sequence ID" value="MDO6415730.1"/>
    <property type="molecule type" value="Genomic_DNA"/>
</dbReference>
<evidence type="ECO:0000256" key="1">
    <source>
        <dbReference type="SAM" id="Phobius"/>
    </source>
</evidence>
<evidence type="ECO:0008006" key="4">
    <source>
        <dbReference type="Google" id="ProtNLM"/>
    </source>
</evidence>
<dbReference type="RefSeq" id="WP_303544104.1">
    <property type="nucleotide sequence ID" value="NZ_JAUOTP010000007.1"/>
</dbReference>
<organism evidence="2 3">
    <name type="scientific">Sphingomonas natans</name>
    <dbReference type="NCBI Taxonomy" id="3063330"/>
    <lineage>
        <taxon>Bacteria</taxon>
        <taxon>Pseudomonadati</taxon>
        <taxon>Pseudomonadota</taxon>
        <taxon>Alphaproteobacteria</taxon>
        <taxon>Sphingomonadales</taxon>
        <taxon>Sphingomonadaceae</taxon>
        <taxon>Sphingomonas</taxon>
    </lineage>
</organism>
<feature type="transmembrane region" description="Helical" evidence="1">
    <location>
        <begin position="232"/>
        <end position="256"/>
    </location>
</feature>
<feature type="transmembrane region" description="Helical" evidence="1">
    <location>
        <begin position="21"/>
        <end position="47"/>
    </location>
</feature>
<comment type="caution">
    <text evidence="2">The sequence shown here is derived from an EMBL/GenBank/DDBJ whole genome shotgun (WGS) entry which is preliminary data.</text>
</comment>
<gene>
    <name evidence="2" type="ORF">Q4F19_15170</name>
</gene>
<accession>A0ABT8YBM6</accession>
<feature type="transmembrane region" description="Helical" evidence="1">
    <location>
        <begin position="67"/>
        <end position="89"/>
    </location>
</feature>
<feature type="transmembrane region" description="Helical" evidence="1">
    <location>
        <begin position="110"/>
        <end position="135"/>
    </location>
</feature>
<protein>
    <recommendedName>
        <fullName evidence="4">Glycerophosphoryl diester phosphodiesterase membrane domain-containing protein</fullName>
    </recommendedName>
</protein>
<sequence length="263" mass="27853">MQTISIEQGLRALQRFVLAEWRLALPVALAFLALPPFIVGLIVAPLLRDVPATMSAMRALGQSMPAWVTPLMLAAVLIAVVGALALMALMLLPRISVGEAIATAVRRLPAWIGASLIAFAILFAVLIVIGLLVGSLQSGPWLLIVATLVGMVLTGLYLVLIMPLLIDKALGPIAALQQGFFLYRGQLVRLLGGLVMFLVGAWIVATAIQVALGSVLLLIGRMAGQIELAATLVTLLGALVSALEWGAFYLLVACFYRQRVGRG</sequence>
<reference evidence="2" key="1">
    <citation type="submission" date="2023-07" db="EMBL/GenBank/DDBJ databases">
        <authorList>
            <person name="Kim M."/>
        </authorList>
    </citation>
    <scope>NUCLEOTIDE SEQUENCE</scope>
    <source>
        <strain evidence="2">BIUV-7</strain>
    </source>
</reference>
<proteinExistence type="predicted"/>
<keyword evidence="1" id="KW-0472">Membrane</keyword>
<keyword evidence="1" id="KW-0812">Transmembrane</keyword>
<keyword evidence="3" id="KW-1185">Reference proteome</keyword>
<evidence type="ECO:0000313" key="3">
    <source>
        <dbReference type="Proteomes" id="UP001169764"/>
    </source>
</evidence>
<dbReference type="Proteomes" id="UP001169764">
    <property type="component" value="Unassembled WGS sequence"/>
</dbReference>
<keyword evidence="1" id="KW-1133">Transmembrane helix</keyword>
<feature type="transmembrane region" description="Helical" evidence="1">
    <location>
        <begin position="141"/>
        <end position="166"/>
    </location>
</feature>
<name>A0ABT8YBM6_9SPHN</name>
<evidence type="ECO:0000313" key="2">
    <source>
        <dbReference type="EMBL" id="MDO6415730.1"/>
    </source>
</evidence>
<feature type="transmembrane region" description="Helical" evidence="1">
    <location>
        <begin position="187"/>
        <end position="220"/>
    </location>
</feature>